<reference evidence="4" key="3">
    <citation type="submission" date="2025-09" db="UniProtKB">
        <authorList>
            <consortium name="Ensembl"/>
        </authorList>
    </citation>
    <scope>IDENTIFICATION</scope>
</reference>
<dbReference type="HOGENOM" id="CLU_039635_2_1_1"/>
<dbReference type="PANTHER" id="PTHR14224:SF19">
    <property type="entry name" value="PRAME FAMILY MEMBER 11-RELATED"/>
    <property type="match status" value="1"/>
</dbReference>
<sequence length="474" mass="54196">MKMSIQTPPTLLVLAAKRLLRDQASAITALEYLPAELFPDLFVLAYRSGHHRQLLKAMAQAWPFTVLPLGVLMQRPPDHAPTSAVGLKAVFDALDVLLAQEIRPRRCKLRVLDLRNTGANFWNTWCRDNAWHCSLTGPVTVHSSSPNMEHPLAPLEVFLDLNFNERDRDKFSMHIIQWAQQREGLLHLCCKAVRISGVPFQRVRRVLDGVQLDCIQEVEVNCTWDLPTLGTFALFLGQMSNLQRLCLPHIQLLEEMEWEEEQRSFSQFLSQMLRLRHLRELDMRSPSFLRGRLDQMLRCLQTPLDKLSITRGQRLTHSDLTHLSQCPNLRQLKILHLFGLSLSDFSPLQDPGLDHCGMTGSQVEAILPALSRCHQLSLFSISRNSFPVATVEKLLRHTSGLCSLEVEVYPVPLECYRTQGTVDQERLALIPAKLTGILRELGRPRRILLTTKHCRHGSFVTWHFHDMEPVMCPC</sequence>
<dbReference type="Proteomes" id="UP000001074">
    <property type="component" value="Unassembled WGS sequence"/>
</dbReference>
<dbReference type="InterPro" id="IPR032675">
    <property type="entry name" value="LRR_dom_sf"/>
</dbReference>
<dbReference type="GO" id="GO:0005737">
    <property type="term" value="C:cytoplasm"/>
    <property type="evidence" value="ECO:0007669"/>
    <property type="project" value="TreeGrafter"/>
</dbReference>
<evidence type="ECO:0000313" key="5">
    <source>
        <dbReference type="Proteomes" id="UP000001074"/>
    </source>
</evidence>
<name>G1QB55_MYOLU</name>
<dbReference type="PANTHER" id="PTHR14224">
    <property type="entry name" value="SIMILAR TO PREFERENTIALLY EXPRESSED ANTIGEN IN MELANOMA-LIKE 3"/>
    <property type="match status" value="1"/>
</dbReference>
<dbReference type="SUPFAM" id="SSF52047">
    <property type="entry name" value="RNI-like"/>
    <property type="match status" value="1"/>
</dbReference>
<evidence type="ECO:0000256" key="1">
    <source>
        <dbReference type="ARBA" id="ARBA00009608"/>
    </source>
</evidence>
<dbReference type="InParanoid" id="G1QB55"/>
<dbReference type="eggNOG" id="ENOG502QWSJ">
    <property type="taxonomic scope" value="Eukaryota"/>
</dbReference>
<dbReference type="GO" id="GO:0043066">
    <property type="term" value="P:negative regulation of apoptotic process"/>
    <property type="evidence" value="ECO:0007669"/>
    <property type="project" value="InterPro"/>
</dbReference>
<dbReference type="EMBL" id="AAPE02059631">
    <property type="status" value="NOT_ANNOTATED_CDS"/>
    <property type="molecule type" value="Genomic_DNA"/>
</dbReference>
<proteinExistence type="inferred from homology"/>
<dbReference type="OMA" id="KRTPYLE"/>
<dbReference type="FunCoup" id="G1QB55">
    <property type="interactions" value="31"/>
</dbReference>
<keyword evidence="5" id="KW-1185">Reference proteome</keyword>
<dbReference type="STRING" id="59463.ENSMLUP00000020938"/>
<dbReference type="Ensembl" id="ENSMLUT00000031083.1">
    <property type="protein sequence ID" value="ENSMLUP00000020938.1"/>
    <property type="gene ID" value="ENSMLUG00000028223.1"/>
</dbReference>
<organism evidence="4 5">
    <name type="scientific">Myotis lucifugus</name>
    <name type="common">Little brown bat</name>
    <dbReference type="NCBI Taxonomy" id="59463"/>
    <lineage>
        <taxon>Eukaryota</taxon>
        <taxon>Metazoa</taxon>
        <taxon>Chordata</taxon>
        <taxon>Craniata</taxon>
        <taxon>Vertebrata</taxon>
        <taxon>Euteleostomi</taxon>
        <taxon>Mammalia</taxon>
        <taxon>Eutheria</taxon>
        <taxon>Laurasiatheria</taxon>
        <taxon>Chiroptera</taxon>
        <taxon>Yangochiroptera</taxon>
        <taxon>Vespertilionidae</taxon>
        <taxon>Myotis</taxon>
    </lineage>
</organism>
<dbReference type="GeneTree" id="ENSGT01030000234531"/>
<keyword evidence="3" id="KW-0677">Repeat</keyword>
<dbReference type="GO" id="GO:0008284">
    <property type="term" value="P:positive regulation of cell population proliferation"/>
    <property type="evidence" value="ECO:0007669"/>
    <property type="project" value="InterPro"/>
</dbReference>
<evidence type="ECO:0000313" key="4">
    <source>
        <dbReference type="Ensembl" id="ENSMLUP00000020938.1"/>
    </source>
</evidence>
<dbReference type="AlphaFoldDB" id="G1QB55"/>
<evidence type="ECO:0000256" key="2">
    <source>
        <dbReference type="ARBA" id="ARBA00022614"/>
    </source>
</evidence>
<protein>
    <submittedName>
        <fullName evidence="4">Uncharacterized protein</fullName>
    </submittedName>
</protein>
<dbReference type="InterPro" id="IPR026271">
    <property type="entry name" value="PRAME"/>
</dbReference>
<reference evidence="4" key="2">
    <citation type="submission" date="2025-08" db="UniProtKB">
        <authorList>
            <consortium name="Ensembl"/>
        </authorList>
    </citation>
    <scope>IDENTIFICATION</scope>
</reference>
<dbReference type="GO" id="GO:0045596">
    <property type="term" value="P:negative regulation of cell differentiation"/>
    <property type="evidence" value="ECO:0007669"/>
    <property type="project" value="InterPro"/>
</dbReference>
<evidence type="ECO:0000256" key="3">
    <source>
        <dbReference type="ARBA" id="ARBA00022737"/>
    </source>
</evidence>
<reference evidence="4 5" key="1">
    <citation type="journal article" date="2011" name="Nature">
        <title>A high-resolution map of human evolutionary constraint using 29 mammals.</title>
        <authorList>
            <person name="Lindblad-Toh K."/>
            <person name="Garber M."/>
            <person name="Zuk O."/>
            <person name="Lin M.F."/>
            <person name="Parker B.J."/>
            <person name="Washietl S."/>
            <person name="Kheradpour P."/>
            <person name="Ernst J."/>
            <person name="Jordan G."/>
            <person name="Mauceli E."/>
            <person name="Ward L.D."/>
            <person name="Lowe C.B."/>
            <person name="Holloway A.K."/>
            <person name="Clamp M."/>
            <person name="Gnerre S."/>
            <person name="Alfoldi J."/>
            <person name="Beal K."/>
            <person name="Chang J."/>
            <person name="Clawson H."/>
            <person name="Cuff J."/>
            <person name="Di Palma F."/>
            <person name="Fitzgerald S."/>
            <person name="Flicek P."/>
            <person name="Guttman M."/>
            <person name="Hubisz M.J."/>
            <person name="Jaffe D.B."/>
            <person name="Jungreis I."/>
            <person name="Kent W.J."/>
            <person name="Kostka D."/>
            <person name="Lara M."/>
            <person name="Martins A.L."/>
            <person name="Massingham T."/>
            <person name="Moltke I."/>
            <person name="Raney B.J."/>
            <person name="Rasmussen M.D."/>
            <person name="Robinson J."/>
            <person name="Stark A."/>
            <person name="Vilella A.J."/>
            <person name="Wen J."/>
            <person name="Xie X."/>
            <person name="Zody M.C."/>
            <person name="Baldwin J."/>
            <person name="Bloom T."/>
            <person name="Chin C.W."/>
            <person name="Heiman D."/>
            <person name="Nicol R."/>
            <person name="Nusbaum C."/>
            <person name="Young S."/>
            <person name="Wilkinson J."/>
            <person name="Worley K.C."/>
            <person name="Kovar C.L."/>
            <person name="Muzny D.M."/>
            <person name="Gibbs R.A."/>
            <person name="Cree A."/>
            <person name="Dihn H.H."/>
            <person name="Fowler G."/>
            <person name="Jhangiani S."/>
            <person name="Joshi V."/>
            <person name="Lee S."/>
            <person name="Lewis L.R."/>
            <person name="Nazareth L.V."/>
            <person name="Okwuonu G."/>
            <person name="Santibanez J."/>
            <person name="Warren W.C."/>
            <person name="Mardis E.R."/>
            <person name="Weinstock G.M."/>
            <person name="Wilson R.K."/>
            <person name="Delehaunty K."/>
            <person name="Dooling D."/>
            <person name="Fronik C."/>
            <person name="Fulton L."/>
            <person name="Fulton B."/>
            <person name="Graves T."/>
            <person name="Minx P."/>
            <person name="Sodergren E."/>
            <person name="Birney E."/>
            <person name="Margulies E.H."/>
            <person name="Herrero J."/>
            <person name="Green E.D."/>
            <person name="Haussler D."/>
            <person name="Siepel A."/>
            <person name="Goldman N."/>
            <person name="Pollard K.S."/>
            <person name="Pedersen J.S."/>
            <person name="Lander E.S."/>
            <person name="Kellis M."/>
        </authorList>
    </citation>
    <scope>NUCLEOTIDE SEQUENCE [LARGE SCALE GENOMIC DNA]</scope>
</reference>
<dbReference type="PIRSF" id="PIRSF038286">
    <property type="entry name" value="PRAME"/>
    <property type="match status" value="1"/>
</dbReference>
<dbReference type="GO" id="GO:0045892">
    <property type="term" value="P:negative regulation of DNA-templated transcription"/>
    <property type="evidence" value="ECO:0007669"/>
    <property type="project" value="InterPro"/>
</dbReference>
<dbReference type="InterPro" id="IPR050694">
    <property type="entry name" value="LRRC14/PRAME"/>
</dbReference>
<keyword evidence="2" id="KW-0433">Leucine-rich repeat</keyword>
<accession>G1QB55</accession>
<dbReference type="Gene3D" id="3.80.10.10">
    <property type="entry name" value="Ribonuclease Inhibitor"/>
    <property type="match status" value="1"/>
</dbReference>
<comment type="similarity">
    <text evidence="1">Belongs to the PRAME family.</text>
</comment>